<keyword evidence="2" id="KW-1185">Reference proteome</keyword>
<evidence type="ECO:0000313" key="2">
    <source>
        <dbReference type="Proteomes" id="UP000248021"/>
    </source>
</evidence>
<dbReference type="AlphaFoldDB" id="A0A2V3TRL2"/>
<protein>
    <submittedName>
        <fullName evidence="1">TniB protein</fullName>
    </submittedName>
</protein>
<dbReference type="InterPro" id="IPR052026">
    <property type="entry name" value="ExeA_AAA_ATPase_DNA-bind"/>
</dbReference>
<dbReference type="InterPro" id="IPR008868">
    <property type="entry name" value="TniB"/>
</dbReference>
<proteinExistence type="predicted"/>
<dbReference type="PANTHER" id="PTHR35894:SF1">
    <property type="entry name" value="PHOSPHORIBULOKINASE _ URIDINE KINASE FAMILY"/>
    <property type="match status" value="1"/>
</dbReference>
<dbReference type="SUPFAM" id="SSF52540">
    <property type="entry name" value="P-loop containing nucleoside triphosphate hydrolases"/>
    <property type="match status" value="1"/>
</dbReference>
<dbReference type="Proteomes" id="UP000248021">
    <property type="component" value="Unassembled WGS sequence"/>
</dbReference>
<dbReference type="RefSeq" id="WP_110378712.1">
    <property type="nucleotide sequence ID" value="NZ_JAHBRY010000004.1"/>
</dbReference>
<name>A0A2V3TRL2_9HYPH</name>
<gene>
    <name evidence="1" type="ORF">C7450_1372</name>
</gene>
<reference evidence="1 2" key="1">
    <citation type="submission" date="2018-05" db="EMBL/GenBank/DDBJ databases">
        <title>Genomic Encyclopedia of Type Strains, Phase IV (KMG-IV): sequencing the most valuable type-strain genomes for metagenomic binning, comparative biology and taxonomic classification.</title>
        <authorList>
            <person name="Goeker M."/>
        </authorList>
    </citation>
    <scope>NUCLEOTIDE SEQUENCE [LARGE SCALE GENOMIC DNA]</scope>
    <source>
        <strain evidence="1 2">DSM 6462</strain>
    </source>
</reference>
<sequence length="300" mass="33565">MTDLSHLPLDLREIAAADVAQRIAFIRGQWWIGYPQAQTALNLLSAAIENEPGRVRPQCLLVLGPTNNGKSMIIEKFRRDHTPPTLAGRDEENIPVAVVQMLTDPGVARFYQHLIGVLGAPVRRTARKHDLEALALSILKRVRARILIIDELHNLLAGTAPAQREFLNLLRFLGNELRIPIVGAGTRDAYLAIRTDPQLENRFHPIILPVWEEGDELDRLIQSLVATFPLRKPSFLRSAELQRWILARTGGTIGEIAALLRSAAVAAVESGEEAINQRSLRQMKYHGPAERRRLTEKLLV</sequence>
<comment type="caution">
    <text evidence="1">The sequence shown here is derived from an EMBL/GenBank/DDBJ whole genome shotgun (WGS) entry which is preliminary data.</text>
</comment>
<evidence type="ECO:0000313" key="1">
    <source>
        <dbReference type="EMBL" id="PXW49941.1"/>
    </source>
</evidence>
<dbReference type="PANTHER" id="PTHR35894">
    <property type="entry name" value="GENERAL SECRETION PATHWAY PROTEIN A-RELATED"/>
    <property type="match status" value="1"/>
</dbReference>
<accession>A0A2V3TRL2</accession>
<organism evidence="1 2">
    <name type="scientific">Chelatococcus asaccharovorans</name>
    <dbReference type="NCBI Taxonomy" id="28210"/>
    <lineage>
        <taxon>Bacteria</taxon>
        <taxon>Pseudomonadati</taxon>
        <taxon>Pseudomonadota</taxon>
        <taxon>Alphaproteobacteria</taxon>
        <taxon>Hyphomicrobiales</taxon>
        <taxon>Chelatococcaceae</taxon>
        <taxon>Chelatococcus</taxon>
    </lineage>
</organism>
<dbReference type="InterPro" id="IPR027417">
    <property type="entry name" value="P-loop_NTPase"/>
</dbReference>
<dbReference type="EMBL" id="QJJK01000037">
    <property type="protein sequence ID" value="PXW49941.1"/>
    <property type="molecule type" value="Genomic_DNA"/>
</dbReference>
<dbReference type="Pfam" id="PF05621">
    <property type="entry name" value="TniB"/>
    <property type="match status" value="1"/>
</dbReference>
<dbReference type="Gene3D" id="3.40.50.300">
    <property type="entry name" value="P-loop containing nucleotide triphosphate hydrolases"/>
    <property type="match status" value="1"/>
</dbReference>
<dbReference type="OrthoDB" id="14765at2"/>